<evidence type="ECO:0000313" key="2">
    <source>
        <dbReference type="Proteomes" id="UP000276215"/>
    </source>
</evidence>
<keyword evidence="2" id="KW-1185">Reference proteome</keyword>
<sequence length="166" mass="18685">MHVIWCTLRAKMVKIYTEYFRDPETSYTYSILKRISWNSVQIRGFGKKKARFWRVSPCVQKKSPTCSARLPERPPVNTPTPTIYASDYGTAAPSALKTGCRRLSYANPRHPPPSETSGNGNTKLVLLCGRGRTFRHIRGRSGSAIPSPLPHFPQTPVSIVMTLHNK</sequence>
<proteinExistence type="predicted"/>
<dbReference type="AlphaFoldDB" id="A0A3N4J1W6"/>
<dbReference type="Proteomes" id="UP000276215">
    <property type="component" value="Unassembled WGS sequence"/>
</dbReference>
<protein>
    <submittedName>
        <fullName evidence="1">Uncharacterized protein</fullName>
    </submittedName>
</protein>
<gene>
    <name evidence="1" type="ORF">L873DRAFT_431605</name>
</gene>
<evidence type="ECO:0000313" key="1">
    <source>
        <dbReference type="EMBL" id="RPA90571.1"/>
    </source>
</evidence>
<dbReference type="EMBL" id="ML120520">
    <property type="protein sequence ID" value="RPA90571.1"/>
    <property type="molecule type" value="Genomic_DNA"/>
</dbReference>
<name>A0A3N4J1W6_9PEZI</name>
<accession>A0A3N4J1W6</accession>
<reference evidence="1 2" key="1">
    <citation type="journal article" date="2018" name="Nat. Ecol. Evol.">
        <title>Pezizomycetes genomes reveal the molecular basis of ectomycorrhizal truffle lifestyle.</title>
        <authorList>
            <person name="Murat C."/>
            <person name="Payen T."/>
            <person name="Noel B."/>
            <person name="Kuo A."/>
            <person name="Morin E."/>
            <person name="Chen J."/>
            <person name="Kohler A."/>
            <person name="Krizsan K."/>
            <person name="Balestrini R."/>
            <person name="Da Silva C."/>
            <person name="Montanini B."/>
            <person name="Hainaut M."/>
            <person name="Levati E."/>
            <person name="Barry K.W."/>
            <person name="Belfiori B."/>
            <person name="Cichocki N."/>
            <person name="Clum A."/>
            <person name="Dockter R.B."/>
            <person name="Fauchery L."/>
            <person name="Guy J."/>
            <person name="Iotti M."/>
            <person name="Le Tacon F."/>
            <person name="Lindquist E.A."/>
            <person name="Lipzen A."/>
            <person name="Malagnac F."/>
            <person name="Mello A."/>
            <person name="Molinier V."/>
            <person name="Miyauchi S."/>
            <person name="Poulain J."/>
            <person name="Riccioni C."/>
            <person name="Rubini A."/>
            <person name="Sitrit Y."/>
            <person name="Splivallo R."/>
            <person name="Traeger S."/>
            <person name="Wang M."/>
            <person name="Zifcakova L."/>
            <person name="Wipf D."/>
            <person name="Zambonelli A."/>
            <person name="Paolocci F."/>
            <person name="Nowrousian M."/>
            <person name="Ottonello S."/>
            <person name="Baldrian P."/>
            <person name="Spatafora J.W."/>
            <person name="Henrissat B."/>
            <person name="Nagy L.G."/>
            <person name="Aury J.M."/>
            <person name="Wincker P."/>
            <person name="Grigoriev I.V."/>
            <person name="Bonfante P."/>
            <person name="Martin F.M."/>
        </authorList>
    </citation>
    <scope>NUCLEOTIDE SEQUENCE [LARGE SCALE GENOMIC DNA]</scope>
    <source>
        <strain evidence="1 2">120613-1</strain>
    </source>
</reference>
<organism evidence="1 2">
    <name type="scientific">Choiromyces venosus 120613-1</name>
    <dbReference type="NCBI Taxonomy" id="1336337"/>
    <lineage>
        <taxon>Eukaryota</taxon>
        <taxon>Fungi</taxon>
        <taxon>Dikarya</taxon>
        <taxon>Ascomycota</taxon>
        <taxon>Pezizomycotina</taxon>
        <taxon>Pezizomycetes</taxon>
        <taxon>Pezizales</taxon>
        <taxon>Tuberaceae</taxon>
        <taxon>Choiromyces</taxon>
    </lineage>
</organism>